<evidence type="ECO:0000259" key="4">
    <source>
        <dbReference type="PROSITE" id="PS50930"/>
    </source>
</evidence>
<dbReference type="PANTHER" id="PTHR48111:SF69">
    <property type="entry name" value="RESPONSE REGULATOR RECEIVER"/>
    <property type="match status" value="1"/>
</dbReference>
<dbReference type="InterPro" id="IPR039420">
    <property type="entry name" value="WalR-like"/>
</dbReference>
<dbReference type="Proteomes" id="UP000064967">
    <property type="component" value="Chromosome"/>
</dbReference>
<proteinExistence type="predicted"/>
<reference evidence="5 6" key="1">
    <citation type="submission" date="2015-08" db="EMBL/GenBank/DDBJ databases">
        <authorList>
            <person name="Babu N.S."/>
            <person name="Beckwith C.J."/>
            <person name="Beseler K.G."/>
            <person name="Brison A."/>
            <person name="Carone J.V."/>
            <person name="Caskin T.P."/>
            <person name="Diamond M."/>
            <person name="Durham M.E."/>
            <person name="Foxe J.M."/>
            <person name="Go M."/>
            <person name="Henderson B.A."/>
            <person name="Jones I.B."/>
            <person name="McGettigan J.A."/>
            <person name="Micheletti S.J."/>
            <person name="Nasrallah M.E."/>
            <person name="Ortiz D."/>
            <person name="Piller C.R."/>
            <person name="Privatt S.R."/>
            <person name="Schneider S.L."/>
            <person name="Sharp S."/>
            <person name="Smith T.C."/>
            <person name="Stanton J.D."/>
            <person name="Ullery H.E."/>
            <person name="Wilson R.J."/>
            <person name="Serrano M.G."/>
            <person name="Buck G."/>
            <person name="Lee V."/>
            <person name="Wang Y."/>
            <person name="Carvalho R."/>
            <person name="Voegtly L."/>
            <person name="Shi R."/>
            <person name="Duckworth R."/>
            <person name="Johnson A."/>
            <person name="Loviza R."/>
            <person name="Walstead R."/>
            <person name="Shah Z."/>
            <person name="Kiflezghi M."/>
            <person name="Wade K."/>
            <person name="Ball S.L."/>
            <person name="Bradley K.W."/>
            <person name="Asai D.J."/>
            <person name="Bowman C.A."/>
            <person name="Russell D.A."/>
            <person name="Pope W.H."/>
            <person name="Jacobs-Sera D."/>
            <person name="Hendrix R.W."/>
            <person name="Hatfull G.F."/>
        </authorList>
    </citation>
    <scope>NUCLEOTIDE SEQUENCE [LARGE SCALE GENOMIC DNA]</scope>
    <source>
        <strain evidence="5 6">DSM 27648</strain>
    </source>
</reference>
<dbReference type="GO" id="GO:0006355">
    <property type="term" value="P:regulation of DNA-templated transcription"/>
    <property type="evidence" value="ECO:0007669"/>
    <property type="project" value="TreeGrafter"/>
</dbReference>
<dbReference type="GO" id="GO:0032993">
    <property type="term" value="C:protein-DNA complex"/>
    <property type="evidence" value="ECO:0007669"/>
    <property type="project" value="TreeGrafter"/>
</dbReference>
<feature type="domain" description="HTH LytTR-type" evidence="4">
    <location>
        <begin position="150"/>
        <end position="255"/>
    </location>
</feature>
<dbReference type="AlphaFoldDB" id="A0A0K1Q3N6"/>
<dbReference type="GO" id="GO:0000156">
    <property type="term" value="F:phosphorelay response regulator activity"/>
    <property type="evidence" value="ECO:0007669"/>
    <property type="project" value="TreeGrafter"/>
</dbReference>
<feature type="domain" description="Response regulatory" evidence="3">
    <location>
        <begin position="6"/>
        <end position="133"/>
    </location>
</feature>
<dbReference type="PROSITE" id="PS50110">
    <property type="entry name" value="RESPONSE_REGULATORY"/>
    <property type="match status" value="1"/>
</dbReference>
<keyword evidence="6" id="KW-1185">Reference proteome</keyword>
<dbReference type="EMBL" id="CP012333">
    <property type="protein sequence ID" value="AKV00363.1"/>
    <property type="molecule type" value="Genomic_DNA"/>
</dbReference>
<dbReference type="PROSITE" id="PS50930">
    <property type="entry name" value="HTH_LYTTR"/>
    <property type="match status" value="1"/>
</dbReference>
<dbReference type="PANTHER" id="PTHR48111">
    <property type="entry name" value="REGULATOR OF RPOS"/>
    <property type="match status" value="1"/>
</dbReference>
<dbReference type="SUPFAM" id="SSF52172">
    <property type="entry name" value="CheY-like"/>
    <property type="match status" value="1"/>
</dbReference>
<dbReference type="InterPro" id="IPR007492">
    <property type="entry name" value="LytTR_DNA-bd_dom"/>
</dbReference>
<dbReference type="SMART" id="SM00850">
    <property type="entry name" value="LytTR"/>
    <property type="match status" value="1"/>
</dbReference>
<organism evidence="5 6">
    <name type="scientific">Labilithrix luteola</name>
    <dbReference type="NCBI Taxonomy" id="1391654"/>
    <lineage>
        <taxon>Bacteria</taxon>
        <taxon>Pseudomonadati</taxon>
        <taxon>Myxococcota</taxon>
        <taxon>Polyangia</taxon>
        <taxon>Polyangiales</taxon>
        <taxon>Labilitrichaceae</taxon>
        <taxon>Labilithrix</taxon>
    </lineage>
</organism>
<sequence>MREPLRVLVLEDEWPARNYLVQLIERTGLAHMVAAVPTIALATEALESSPTPIDVAFVDIHLASERQPDRAGLSWIESVVEAGARSDAPRAPRIVLTTASSDHAMRAFELGVVDYLLKPFTERRVLQALERLVAMGHNPEAPVFDDDVRIAARQNRAIVFLKRQEAFAFEAEGRLSFVHTARGRLDVDLSLKSLEAVLGPTYIRVHRNWLVSLEHVRSMDRDGGDSVLLVGPTDPPLKIYLARDRAAAVRERLLASAVGLRRDGRDGRDD</sequence>
<dbReference type="Pfam" id="PF00072">
    <property type="entry name" value="Response_reg"/>
    <property type="match status" value="1"/>
</dbReference>
<dbReference type="Gene3D" id="3.40.50.2300">
    <property type="match status" value="1"/>
</dbReference>
<dbReference type="InterPro" id="IPR011006">
    <property type="entry name" value="CheY-like_superfamily"/>
</dbReference>
<evidence type="ECO:0000313" key="6">
    <source>
        <dbReference type="Proteomes" id="UP000064967"/>
    </source>
</evidence>
<dbReference type="STRING" id="1391654.AKJ09_07026"/>
<name>A0A0K1Q3N6_9BACT</name>
<gene>
    <name evidence="5" type="ORF">AKJ09_07026</name>
</gene>
<keyword evidence="1" id="KW-0238">DNA-binding</keyword>
<dbReference type="InterPro" id="IPR001789">
    <property type="entry name" value="Sig_transdc_resp-reg_receiver"/>
</dbReference>
<dbReference type="GO" id="GO:0005829">
    <property type="term" value="C:cytosol"/>
    <property type="evidence" value="ECO:0007669"/>
    <property type="project" value="TreeGrafter"/>
</dbReference>
<dbReference type="Pfam" id="PF04397">
    <property type="entry name" value="LytTR"/>
    <property type="match status" value="1"/>
</dbReference>
<keyword evidence="2" id="KW-0597">Phosphoprotein</keyword>
<evidence type="ECO:0000256" key="1">
    <source>
        <dbReference type="ARBA" id="ARBA00023125"/>
    </source>
</evidence>
<dbReference type="SMART" id="SM00448">
    <property type="entry name" value="REC"/>
    <property type="match status" value="1"/>
</dbReference>
<evidence type="ECO:0000256" key="2">
    <source>
        <dbReference type="PROSITE-ProRule" id="PRU00169"/>
    </source>
</evidence>
<feature type="modified residue" description="4-aspartylphosphate" evidence="2">
    <location>
        <position position="59"/>
    </location>
</feature>
<protein>
    <submittedName>
        <fullName evidence="5">Putative regulatory protein</fullName>
    </submittedName>
</protein>
<dbReference type="RefSeq" id="WP_146651665.1">
    <property type="nucleotide sequence ID" value="NZ_CP012333.1"/>
</dbReference>
<evidence type="ECO:0000313" key="5">
    <source>
        <dbReference type="EMBL" id="AKV00363.1"/>
    </source>
</evidence>
<accession>A0A0K1Q3N6</accession>
<dbReference type="GO" id="GO:0000976">
    <property type="term" value="F:transcription cis-regulatory region binding"/>
    <property type="evidence" value="ECO:0007669"/>
    <property type="project" value="TreeGrafter"/>
</dbReference>
<dbReference type="OrthoDB" id="9781059at2"/>
<evidence type="ECO:0000259" key="3">
    <source>
        <dbReference type="PROSITE" id="PS50110"/>
    </source>
</evidence>
<dbReference type="Gene3D" id="2.40.50.1020">
    <property type="entry name" value="LytTr DNA-binding domain"/>
    <property type="match status" value="1"/>
</dbReference>
<dbReference type="KEGG" id="llu:AKJ09_07026"/>